<protein>
    <submittedName>
        <fullName evidence="1">STAS/SEC14 domain-containing protein</fullName>
    </submittedName>
</protein>
<comment type="caution">
    <text evidence="1">The sequence shown here is derived from an EMBL/GenBank/DDBJ whole genome shotgun (WGS) entry which is preliminary data.</text>
</comment>
<dbReference type="Gene3D" id="3.40.50.10600">
    <property type="entry name" value="SpoIIaa-like domains"/>
    <property type="match status" value="2"/>
</dbReference>
<proteinExistence type="predicted"/>
<dbReference type="InterPro" id="IPR021866">
    <property type="entry name" value="SpoIIAA-like"/>
</dbReference>
<reference evidence="1 2" key="1">
    <citation type="submission" date="2020-04" db="EMBL/GenBank/DDBJ databases">
        <title>Draft Genome Sequence of Streptomyces morookaense DSM 40503, an 8-azaguanine-producing strain.</title>
        <authorList>
            <person name="Qi J."/>
            <person name="Gao J.-M."/>
        </authorList>
    </citation>
    <scope>NUCLEOTIDE SEQUENCE [LARGE SCALE GENOMIC DNA]</scope>
    <source>
        <strain evidence="1 2">DSM 40503</strain>
    </source>
</reference>
<keyword evidence="2" id="KW-1185">Reference proteome</keyword>
<sequence length="257" mass="28350">MLERAEDTPAGVDAVKAIGTVTKSDYETVVEPLVDAARREGRRIRILCEIGPEFRSFTPGAGWEDLKVGIGALRLFEGCAVVTDIAWIRESTRLVSFLTPCPVRLFDIQEREEALRWLESLPEGPGISHRLLNEPPVLVVEVEQPLRAADFDALTLTADNWLATHAELAGVVIHVREFPGWENIGGLIRHVRFVRDHHRRIGRIALAADSRAASLVPQLANHFVQAEVRRFGYDELDEALAWAAGSPDEPAGAGRSG</sequence>
<dbReference type="Proteomes" id="UP000587462">
    <property type="component" value="Unassembled WGS sequence"/>
</dbReference>
<evidence type="ECO:0000313" key="1">
    <source>
        <dbReference type="EMBL" id="NVK76515.1"/>
    </source>
</evidence>
<gene>
    <name evidence="1" type="ORF">HG542_02445</name>
</gene>
<dbReference type="AlphaFoldDB" id="A0A7Y7E594"/>
<accession>A0A7Y7E594</accession>
<evidence type="ECO:0000313" key="2">
    <source>
        <dbReference type="Proteomes" id="UP000587462"/>
    </source>
</evidence>
<dbReference type="EMBL" id="JABBXF010000004">
    <property type="protein sequence ID" value="NVK76515.1"/>
    <property type="molecule type" value="Genomic_DNA"/>
</dbReference>
<dbReference type="InterPro" id="IPR038396">
    <property type="entry name" value="SpoIIAA-like_sf"/>
</dbReference>
<dbReference type="InterPro" id="IPR036513">
    <property type="entry name" value="STAS_dom_sf"/>
</dbReference>
<dbReference type="Pfam" id="PF11964">
    <property type="entry name" value="SpoIIAA-like"/>
    <property type="match status" value="2"/>
</dbReference>
<dbReference type="SUPFAM" id="SSF52091">
    <property type="entry name" value="SpoIIaa-like"/>
    <property type="match status" value="2"/>
</dbReference>
<organism evidence="1 2">
    <name type="scientific">Streptomyces morookaense</name>
    <name type="common">Streptoverticillium morookaense</name>
    <dbReference type="NCBI Taxonomy" id="1970"/>
    <lineage>
        <taxon>Bacteria</taxon>
        <taxon>Bacillati</taxon>
        <taxon>Actinomycetota</taxon>
        <taxon>Actinomycetes</taxon>
        <taxon>Kitasatosporales</taxon>
        <taxon>Streptomycetaceae</taxon>
        <taxon>Streptomyces</taxon>
    </lineage>
</organism>
<name>A0A7Y7E594_STRMO</name>
<dbReference type="RefSeq" id="WP_171078312.1">
    <property type="nucleotide sequence ID" value="NZ_BNBU01000001.1"/>
</dbReference>